<dbReference type="EMBL" id="JAUIZM010000010">
    <property type="protein sequence ID" value="KAK1362019.1"/>
    <property type="molecule type" value="Genomic_DNA"/>
</dbReference>
<dbReference type="PANTHER" id="PTHR10353:SF302">
    <property type="entry name" value="BETA-GLUCOSIDASE 40"/>
    <property type="match status" value="1"/>
</dbReference>
<dbReference type="AlphaFoldDB" id="A0AAD8H7S1"/>
<reference evidence="3" key="1">
    <citation type="submission" date="2023-02" db="EMBL/GenBank/DDBJ databases">
        <title>Genome of toxic invasive species Heracleum sosnowskyi carries increased number of genes despite the absence of recent whole-genome duplications.</title>
        <authorList>
            <person name="Schelkunov M."/>
            <person name="Shtratnikova V."/>
            <person name="Makarenko M."/>
            <person name="Klepikova A."/>
            <person name="Omelchenko D."/>
            <person name="Novikova G."/>
            <person name="Obukhova E."/>
            <person name="Bogdanov V."/>
            <person name="Penin A."/>
            <person name="Logacheva M."/>
        </authorList>
    </citation>
    <scope>NUCLEOTIDE SEQUENCE</scope>
    <source>
        <strain evidence="3">Hsosn_3</strain>
        <tissue evidence="3">Leaf</tissue>
    </source>
</reference>
<reference evidence="3" key="2">
    <citation type="submission" date="2023-05" db="EMBL/GenBank/DDBJ databases">
        <authorList>
            <person name="Schelkunov M.I."/>
        </authorList>
    </citation>
    <scope>NUCLEOTIDE SEQUENCE</scope>
    <source>
        <strain evidence="3">Hsosn_3</strain>
        <tissue evidence="3">Leaf</tissue>
    </source>
</reference>
<evidence type="ECO:0000313" key="4">
    <source>
        <dbReference type="Proteomes" id="UP001237642"/>
    </source>
</evidence>
<dbReference type="Proteomes" id="UP001237642">
    <property type="component" value="Unassembled WGS sequence"/>
</dbReference>
<protein>
    <submittedName>
        <fullName evidence="3">Beta-glucosidase 40</fullName>
    </submittedName>
</protein>
<name>A0AAD8H7S1_9APIA</name>
<dbReference type="InterPro" id="IPR001360">
    <property type="entry name" value="Glyco_hydro_1"/>
</dbReference>
<accession>A0AAD8H7S1</accession>
<organism evidence="3 4">
    <name type="scientific">Heracleum sosnowskyi</name>
    <dbReference type="NCBI Taxonomy" id="360622"/>
    <lineage>
        <taxon>Eukaryota</taxon>
        <taxon>Viridiplantae</taxon>
        <taxon>Streptophyta</taxon>
        <taxon>Embryophyta</taxon>
        <taxon>Tracheophyta</taxon>
        <taxon>Spermatophyta</taxon>
        <taxon>Magnoliopsida</taxon>
        <taxon>eudicotyledons</taxon>
        <taxon>Gunneridae</taxon>
        <taxon>Pentapetalae</taxon>
        <taxon>asterids</taxon>
        <taxon>campanulids</taxon>
        <taxon>Apiales</taxon>
        <taxon>Apiaceae</taxon>
        <taxon>Apioideae</taxon>
        <taxon>apioid superclade</taxon>
        <taxon>Tordylieae</taxon>
        <taxon>Tordyliinae</taxon>
        <taxon>Heracleum</taxon>
    </lineage>
</organism>
<dbReference type="PANTHER" id="PTHR10353">
    <property type="entry name" value="GLYCOSYL HYDROLASE"/>
    <property type="match status" value="1"/>
</dbReference>
<dbReference type="InterPro" id="IPR017853">
    <property type="entry name" value="GH"/>
</dbReference>
<evidence type="ECO:0000256" key="1">
    <source>
        <dbReference type="ARBA" id="ARBA00010838"/>
    </source>
</evidence>
<keyword evidence="4" id="KW-1185">Reference proteome</keyword>
<comment type="caution">
    <text evidence="3">The sequence shown here is derived from an EMBL/GenBank/DDBJ whole genome shotgun (WGS) entry which is preliminary data.</text>
</comment>
<dbReference type="GO" id="GO:0005975">
    <property type="term" value="P:carbohydrate metabolic process"/>
    <property type="evidence" value="ECO:0007669"/>
    <property type="project" value="InterPro"/>
</dbReference>
<dbReference type="PRINTS" id="PR00131">
    <property type="entry name" value="GLHYDRLASE1"/>
</dbReference>
<evidence type="ECO:0000256" key="2">
    <source>
        <dbReference type="RuleBase" id="RU003690"/>
    </source>
</evidence>
<comment type="similarity">
    <text evidence="1 2">Belongs to the glycosyl hydrolase 1 family.</text>
</comment>
<dbReference type="GO" id="GO:0008422">
    <property type="term" value="F:beta-glucosidase activity"/>
    <property type="evidence" value="ECO:0007669"/>
    <property type="project" value="TreeGrafter"/>
</dbReference>
<dbReference type="Gene3D" id="3.20.20.80">
    <property type="entry name" value="Glycosidases"/>
    <property type="match status" value="2"/>
</dbReference>
<evidence type="ECO:0000313" key="3">
    <source>
        <dbReference type="EMBL" id="KAK1362019.1"/>
    </source>
</evidence>
<dbReference type="Pfam" id="PF00232">
    <property type="entry name" value="Glyco_hydro_1"/>
    <property type="match status" value="2"/>
</dbReference>
<dbReference type="SUPFAM" id="SSF51445">
    <property type="entry name" value="(Trans)glycosidases"/>
    <property type="match status" value="1"/>
</dbReference>
<proteinExistence type="inferred from homology"/>
<gene>
    <name evidence="3" type="ORF">POM88_046493</name>
</gene>
<sequence>MAHKYRRDYINEIQFTGIEPYVTLYHWDLPQALQDKYQKFGNRVKQWMTFNEPHTFVQGYDVLLAHATAMDIYRKKYNGKQQGSVRIAFDSFWFVDPLVFGDYPTSMRTRVGCRLPRFSKAESNLLKGSLDFVGINHYTTWFAKNNSTNIIGTLLRNTMSDSGAVTLHINGKPIGNRTNSKWLYIVPHGIRSLINYVKTRYGNPPVIITENDKSPQNSVIDRMDDPNNPLMSIKNTLKDEKMIEYHNDYLTNLLASIKEDGCNIKRYFVWSLLDNREWGAGYTSRFGLYYVDYKDKLKRYSKDSVHWFKNFLAST</sequence>